<dbReference type="RefSeq" id="XP_009065253.1">
    <property type="nucleotide sequence ID" value="XM_009067005.1"/>
</dbReference>
<feature type="compositionally biased region" description="Low complexity" evidence="1">
    <location>
        <begin position="258"/>
        <end position="283"/>
    </location>
</feature>
<feature type="compositionally biased region" description="Polar residues" evidence="1">
    <location>
        <begin position="593"/>
        <end position="606"/>
    </location>
</feature>
<dbReference type="OMA" id="YCEVELH"/>
<sequence length="856" mass="94471">MFSLLRKKDNLSQSSKVSTSCPSINSPGGSVQGNEEQPSPSNMSQDSTASSESDEEGIPKVSRSQRMFARKSVRRQRKKEKEFEKKIKHNKITMDDYLSKQAEFKLWLSEEKNKTVNDMKSPKTKAYFKAFVKLWNKKKLNQKFYRGTVSCETPPNPTGRQRCSFLSLADSPFPNSVSFPQTIDLSHDGSILSDSPFSTFGKSPGNPCCSKTPGSAHDLLDLKRKAIFNNISKENSESDRQSDHNSDDPFLPDTTRKSGSCSQSSSESTSGSISDSPRSSKSSASKKEKEENLYKVTVLSWTSKGELKVRPQNSPDVPNIQQSTEIDPDVLSKHLISQDYTSIDQHNTSIPYKEVNDAISDFNDPTYCVVGFPAPGYAQPYGCQSKQDSSLNTDKPGNASSIEDLYAVPIKKKKSSDQSETISLTSNESATRLDHKVNQAEMEKLSDIISSGSDFSITSGSSNESLHQNYLSVPEQDGLGKASSAPELSTILEGEVIETVQKSSDETANLTNVTAINMTLNTSYLDGNAAKQTNDKNVLATFHQVHNIDWKVKRFPEIGSLTSSTPDRKRNLSDPSEQMPVRSELAGQRNELHTAQRTLSDPTTTSPRKDFINRVLTPRSSLPSPPPPPNKDYPLCSPPPLDTPDIKSPNSESWPTPPPFLEHIADSEPKQTLESWPTPPTPYDLCDTDKHDINSNQPSPPIPPDPIVQTPDSVFSDTQKWPTPPTPQECPPENLQSEEEPPKLITADFISETQPGNIKPPILKISEIANGDVIGLQPTQSSQPMVEKVPFQEKMYQNNALAESKVGGSKLKNSERQVSTTSIERFETDIDAVVDSSTCDKENTQTKTRLVLETVV</sequence>
<feature type="region of interest" description="Disordered" evidence="1">
    <location>
        <begin position="559"/>
        <end position="740"/>
    </location>
</feature>
<gene>
    <name evidence="2" type="ORF">LOTGIDRAFT_229621</name>
</gene>
<dbReference type="GeneID" id="20248063"/>
<organism evidence="2 3">
    <name type="scientific">Lottia gigantea</name>
    <name type="common">Giant owl limpet</name>
    <dbReference type="NCBI Taxonomy" id="225164"/>
    <lineage>
        <taxon>Eukaryota</taxon>
        <taxon>Metazoa</taxon>
        <taxon>Spiralia</taxon>
        <taxon>Lophotrochozoa</taxon>
        <taxon>Mollusca</taxon>
        <taxon>Gastropoda</taxon>
        <taxon>Patellogastropoda</taxon>
        <taxon>Lottioidea</taxon>
        <taxon>Lottiidae</taxon>
        <taxon>Lottia</taxon>
    </lineage>
</organism>
<feature type="region of interest" description="Disordered" evidence="1">
    <location>
        <begin position="233"/>
        <end position="289"/>
    </location>
</feature>
<feature type="region of interest" description="Disordered" evidence="1">
    <location>
        <begin position="383"/>
        <end position="404"/>
    </location>
</feature>
<feature type="region of interest" description="Disordered" evidence="1">
    <location>
        <begin position="1"/>
        <end position="86"/>
    </location>
</feature>
<evidence type="ECO:0000313" key="2">
    <source>
        <dbReference type="EMBL" id="ESO84127.1"/>
    </source>
</evidence>
<feature type="compositionally biased region" description="Pro residues" evidence="1">
    <location>
        <begin position="623"/>
        <end position="642"/>
    </location>
</feature>
<reference evidence="2 3" key="1">
    <citation type="journal article" date="2013" name="Nature">
        <title>Insights into bilaterian evolution from three spiralian genomes.</title>
        <authorList>
            <person name="Simakov O."/>
            <person name="Marletaz F."/>
            <person name="Cho S.J."/>
            <person name="Edsinger-Gonzales E."/>
            <person name="Havlak P."/>
            <person name="Hellsten U."/>
            <person name="Kuo D.H."/>
            <person name="Larsson T."/>
            <person name="Lv J."/>
            <person name="Arendt D."/>
            <person name="Savage R."/>
            <person name="Osoegawa K."/>
            <person name="de Jong P."/>
            <person name="Grimwood J."/>
            <person name="Chapman J.A."/>
            <person name="Shapiro H."/>
            <person name="Aerts A."/>
            <person name="Otillar R.P."/>
            <person name="Terry A.Y."/>
            <person name="Boore J.L."/>
            <person name="Grigoriev I.V."/>
            <person name="Lindberg D.R."/>
            <person name="Seaver E.C."/>
            <person name="Weisblat D.A."/>
            <person name="Putnam N.H."/>
            <person name="Rokhsar D.S."/>
        </authorList>
    </citation>
    <scope>NUCLEOTIDE SEQUENCE [LARGE SCALE GENOMIC DNA]</scope>
</reference>
<feature type="compositionally biased region" description="Polar residues" evidence="1">
    <location>
        <begin position="11"/>
        <end position="51"/>
    </location>
</feature>
<evidence type="ECO:0000256" key="1">
    <source>
        <dbReference type="SAM" id="MobiDB-lite"/>
    </source>
</evidence>
<dbReference type="STRING" id="225164.V3ZIR8"/>
<evidence type="ECO:0000313" key="3">
    <source>
        <dbReference type="Proteomes" id="UP000030746"/>
    </source>
</evidence>
<dbReference type="InterPro" id="IPR044688">
    <property type="entry name" value="SCI-1-like"/>
</dbReference>
<dbReference type="AlphaFoldDB" id="V3ZIR8"/>
<dbReference type="Proteomes" id="UP000030746">
    <property type="component" value="Unassembled WGS sequence"/>
</dbReference>
<keyword evidence="3" id="KW-1185">Reference proteome</keyword>
<dbReference type="PANTHER" id="PTHR34117:SF1">
    <property type="entry name" value="STYLE CELL-CYCLE INHIBITOR 1"/>
    <property type="match status" value="1"/>
</dbReference>
<dbReference type="HOGENOM" id="CLU_333792_0_0_1"/>
<dbReference type="CTD" id="20248063"/>
<feature type="compositionally biased region" description="Basic residues" evidence="1">
    <location>
        <begin position="68"/>
        <end position="78"/>
    </location>
</feature>
<dbReference type="OrthoDB" id="2139939at2759"/>
<feature type="compositionally biased region" description="Basic and acidic residues" evidence="1">
    <location>
        <begin position="1"/>
        <end position="10"/>
    </location>
</feature>
<feature type="compositionally biased region" description="Polar residues" evidence="1">
    <location>
        <begin position="383"/>
        <end position="401"/>
    </location>
</feature>
<accession>V3ZIR8</accession>
<feature type="compositionally biased region" description="Basic and acidic residues" evidence="1">
    <location>
        <begin position="234"/>
        <end position="247"/>
    </location>
</feature>
<name>V3ZIR8_LOTGI</name>
<protein>
    <submittedName>
        <fullName evidence="2">Uncharacterized protein</fullName>
    </submittedName>
</protein>
<proteinExistence type="predicted"/>
<dbReference type="PANTHER" id="PTHR34117">
    <property type="entry name" value="STYLE CELL-CYCLE INHIBITOR 1"/>
    <property type="match status" value="1"/>
</dbReference>
<dbReference type="EMBL" id="KB203566">
    <property type="protein sequence ID" value="ESO84127.1"/>
    <property type="molecule type" value="Genomic_DNA"/>
</dbReference>
<dbReference type="KEGG" id="lgi:LOTGIDRAFT_229621"/>